<comment type="caution">
    <text evidence="3">The sequence shown here is derived from an EMBL/GenBank/DDBJ whole genome shotgun (WGS) entry which is preliminary data.</text>
</comment>
<evidence type="ECO:0000256" key="2">
    <source>
        <dbReference type="SAM" id="Phobius"/>
    </source>
</evidence>
<evidence type="ECO:0000256" key="1">
    <source>
        <dbReference type="SAM" id="MobiDB-lite"/>
    </source>
</evidence>
<organism evidence="3 4">
    <name type="scientific">Diploptera punctata</name>
    <name type="common">Pacific beetle cockroach</name>
    <dbReference type="NCBI Taxonomy" id="6984"/>
    <lineage>
        <taxon>Eukaryota</taxon>
        <taxon>Metazoa</taxon>
        <taxon>Ecdysozoa</taxon>
        <taxon>Arthropoda</taxon>
        <taxon>Hexapoda</taxon>
        <taxon>Insecta</taxon>
        <taxon>Pterygota</taxon>
        <taxon>Neoptera</taxon>
        <taxon>Polyneoptera</taxon>
        <taxon>Dictyoptera</taxon>
        <taxon>Blattodea</taxon>
        <taxon>Blaberoidea</taxon>
        <taxon>Blaberidae</taxon>
        <taxon>Diplopterinae</taxon>
        <taxon>Diploptera</taxon>
    </lineage>
</organism>
<dbReference type="Proteomes" id="UP001233999">
    <property type="component" value="Unassembled WGS sequence"/>
</dbReference>
<feature type="region of interest" description="Disordered" evidence="1">
    <location>
        <begin position="118"/>
        <end position="148"/>
    </location>
</feature>
<evidence type="ECO:0000313" key="4">
    <source>
        <dbReference type="Proteomes" id="UP001233999"/>
    </source>
</evidence>
<protein>
    <submittedName>
        <fullName evidence="3">Uncharacterized protein</fullName>
    </submittedName>
</protein>
<feature type="compositionally biased region" description="Acidic residues" evidence="1">
    <location>
        <begin position="20"/>
        <end position="47"/>
    </location>
</feature>
<evidence type="ECO:0000313" key="3">
    <source>
        <dbReference type="EMBL" id="KAJ9573846.1"/>
    </source>
</evidence>
<accession>A0AAD7Z4Q2</accession>
<name>A0AAD7Z4Q2_DIPPU</name>
<reference evidence="3" key="2">
    <citation type="submission" date="2023-05" db="EMBL/GenBank/DDBJ databases">
        <authorList>
            <person name="Fouks B."/>
        </authorList>
    </citation>
    <scope>NUCLEOTIDE SEQUENCE</scope>
    <source>
        <strain evidence="3">Stay&amp;Tobe</strain>
        <tissue evidence="3">Testes</tissue>
    </source>
</reference>
<proteinExistence type="predicted"/>
<feature type="region of interest" description="Disordered" evidence="1">
    <location>
        <begin position="1"/>
        <end position="66"/>
    </location>
</feature>
<gene>
    <name evidence="3" type="ORF">L9F63_008770</name>
</gene>
<sequence length="203" mass="22063">MVESCRESDRPQQVTKSNSEDEDEVSNDVFFEEEEEEEEIDDDDGNYDSDLKTDGAGGALALGQKPGDLKPSFGSVVVNNSSDVHFGTKAFYNGPVTIKQFVYSSKDGSADDVNGNEDAVKSDGTPPINGSLAPIWEPSPNEEEQKTSEKRLVGKWRVVLIVGCTSVLLIIITLVAVLLTTTESKQQSSSHPVEDASVDFRFP</sequence>
<keyword evidence="2" id="KW-0812">Transmembrane</keyword>
<dbReference type="AlphaFoldDB" id="A0AAD7Z4Q2"/>
<keyword evidence="2" id="KW-1133">Transmembrane helix</keyword>
<feature type="transmembrane region" description="Helical" evidence="2">
    <location>
        <begin position="158"/>
        <end position="179"/>
    </location>
</feature>
<feature type="non-terminal residue" evidence="3">
    <location>
        <position position="203"/>
    </location>
</feature>
<keyword evidence="2" id="KW-0472">Membrane</keyword>
<reference evidence="3" key="1">
    <citation type="journal article" date="2023" name="IScience">
        <title>Live-bearing cockroach genome reveals convergent evolutionary mechanisms linked to viviparity in insects and beyond.</title>
        <authorList>
            <person name="Fouks B."/>
            <person name="Harrison M.C."/>
            <person name="Mikhailova A.A."/>
            <person name="Marchal E."/>
            <person name="English S."/>
            <person name="Carruthers M."/>
            <person name="Jennings E.C."/>
            <person name="Chiamaka E.L."/>
            <person name="Frigard R.A."/>
            <person name="Pippel M."/>
            <person name="Attardo G.M."/>
            <person name="Benoit J.B."/>
            <person name="Bornberg-Bauer E."/>
            <person name="Tobe S.S."/>
        </authorList>
    </citation>
    <scope>NUCLEOTIDE SEQUENCE</scope>
    <source>
        <strain evidence="3">Stay&amp;Tobe</strain>
    </source>
</reference>
<keyword evidence="4" id="KW-1185">Reference proteome</keyword>
<feature type="compositionally biased region" description="Basic and acidic residues" evidence="1">
    <location>
        <begin position="1"/>
        <end position="10"/>
    </location>
</feature>
<dbReference type="EMBL" id="JASPKZ010010674">
    <property type="protein sequence ID" value="KAJ9573846.1"/>
    <property type="molecule type" value="Genomic_DNA"/>
</dbReference>